<evidence type="ECO:0000256" key="1">
    <source>
        <dbReference type="ARBA" id="ARBA00005622"/>
    </source>
</evidence>
<evidence type="ECO:0000256" key="2">
    <source>
        <dbReference type="ARBA" id="ARBA00022801"/>
    </source>
</evidence>
<dbReference type="SUPFAM" id="SSF53474">
    <property type="entry name" value="alpha/beta-Hydrolases"/>
    <property type="match status" value="1"/>
</dbReference>
<feature type="signal peptide" evidence="3">
    <location>
        <begin position="1"/>
        <end position="25"/>
    </location>
</feature>
<dbReference type="GO" id="GO:0016787">
    <property type="term" value="F:hydrolase activity"/>
    <property type="evidence" value="ECO:0007669"/>
    <property type="project" value="UniProtKB-KW"/>
</dbReference>
<dbReference type="PANTHER" id="PTHR40841">
    <property type="entry name" value="SIDEROPHORE TRIACETYLFUSARININE C ESTERASE"/>
    <property type="match status" value="1"/>
</dbReference>
<dbReference type="Proteomes" id="UP001589891">
    <property type="component" value="Unassembled WGS sequence"/>
</dbReference>
<gene>
    <name evidence="4" type="ORF">ACFFGX_00690</name>
</gene>
<dbReference type="InterPro" id="IPR000801">
    <property type="entry name" value="Esterase-like"/>
</dbReference>
<comment type="similarity">
    <text evidence="1">Belongs to the esterase D family.</text>
</comment>
<sequence length="318" mass="34290">MNMQALHAVLLGAVLLAFPAECVLARPELDRPAGPTVADTGSAAYRFENLNFVSADGERRYRVVVAIPRLPAAATGYPAVYLLDGNAALAALDEPLLQTLAGDDPPVIVALGYEAPLRFNVRSRAFDYTPPLADGQSYVDELAGDRKGGGAGHFLDLLEQRIKPAVEKLAPVDRSRQTLWGHSYGGLFVLHVLATRPEAFQSYAAADPSLWWRRGEMIERLRAVAGSWSRSGFRLLVMRSGKDHDGAGPAGASPEAMAVRRQAVASVPEDAARQLARELSGWPGLSVHYREFPTLTHGGLLPVSLKPALRLSMGHLDD</sequence>
<comment type="caution">
    <text evidence="4">The sequence shown here is derived from an EMBL/GenBank/DDBJ whole genome shotgun (WGS) entry which is preliminary data.</text>
</comment>
<keyword evidence="2 4" id="KW-0378">Hydrolase</keyword>
<dbReference type="Gene3D" id="3.40.50.1820">
    <property type="entry name" value="alpha/beta hydrolase"/>
    <property type="match status" value="1"/>
</dbReference>
<evidence type="ECO:0000256" key="3">
    <source>
        <dbReference type="SAM" id="SignalP"/>
    </source>
</evidence>
<organism evidence="4 5">
    <name type="scientific">Azorhizophilus paspali</name>
    <name type="common">Azotobacter paspali</name>
    <dbReference type="NCBI Taxonomy" id="69963"/>
    <lineage>
        <taxon>Bacteria</taxon>
        <taxon>Pseudomonadati</taxon>
        <taxon>Pseudomonadota</taxon>
        <taxon>Gammaproteobacteria</taxon>
        <taxon>Pseudomonadales</taxon>
        <taxon>Pseudomonadaceae</taxon>
        <taxon>Azorhizophilus</taxon>
    </lineage>
</organism>
<dbReference type="InterPro" id="IPR052558">
    <property type="entry name" value="Siderophore_Hydrolase_D"/>
</dbReference>
<keyword evidence="5" id="KW-1185">Reference proteome</keyword>
<dbReference type="Pfam" id="PF00756">
    <property type="entry name" value="Esterase"/>
    <property type="match status" value="1"/>
</dbReference>
<name>A0ABV6SF79_AZOPA</name>
<dbReference type="PANTHER" id="PTHR40841:SF2">
    <property type="entry name" value="SIDEROPHORE-DEGRADING ESTERASE (EUROFUNG)"/>
    <property type="match status" value="1"/>
</dbReference>
<proteinExistence type="inferred from homology"/>
<dbReference type="RefSeq" id="WP_376941914.1">
    <property type="nucleotide sequence ID" value="NZ_CP171449.1"/>
</dbReference>
<dbReference type="EMBL" id="JBHLSS010000003">
    <property type="protein sequence ID" value="MFC0708185.1"/>
    <property type="molecule type" value="Genomic_DNA"/>
</dbReference>
<protein>
    <submittedName>
        <fullName evidence="4">Alpha/beta hydrolase</fullName>
    </submittedName>
</protein>
<reference evidence="4 5" key="1">
    <citation type="submission" date="2024-09" db="EMBL/GenBank/DDBJ databases">
        <authorList>
            <person name="Sun Q."/>
            <person name="Mori K."/>
        </authorList>
    </citation>
    <scope>NUCLEOTIDE SEQUENCE [LARGE SCALE GENOMIC DNA]</scope>
    <source>
        <strain evidence="4 5">NCAIM B.01794</strain>
    </source>
</reference>
<keyword evidence="3" id="KW-0732">Signal</keyword>
<accession>A0ABV6SF79</accession>
<feature type="chain" id="PRO_5045061574" evidence="3">
    <location>
        <begin position="26"/>
        <end position="318"/>
    </location>
</feature>
<dbReference type="InterPro" id="IPR029058">
    <property type="entry name" value="AB_hydrolase_fold"/>
</dbReference>
<evidence type="ECO:0000313" key="5">
    <source>
        <dbReference type="Proteomes" id="UP001589891"/>
    </source>
</evidence>
<evidence type="ECO:0000313" key="4">
    <source>
        <dbReference type="EMBL" id="MFC0708185.1"/>
    </source>
</evidence>